<evidence type="ECO:0000313" key="2">
    <source>
        <dbReference type="EMBL" id="GAA0163662.1"/>
    </source>
</evidence>
<comment type="caution">
    <text evidence="2">The sequence shown here is derived from an EMBL/GenBank/DDBJ whole genome shotgun (WGS) entry which is preliminary data.</text>
</comment>
<evidence type="ECO:0000313" key="3">
    <source>
        <dbReference type="Proteomes" id="UP001454036"/>
    </source>
</evidence>
<gene>
    <name evidence="2" type="ORF">LIER_19470</name>
</gene>
<sequence length="70" mass="7980">MMVGVSPLEDEFESEAINSTLEQTTQPHVELPPEAPSYFAGNSQQSFSFDKIPPSEWKDKVYEMHAWCTE</sequence>
<organism evidence="2 3">
    <name type="scientific">Lithospermum erythrorhizon</name>
    <name type="common">Purple gromwell</name>
    <name type="synonym">Lithospermum officinale var. erythrorhizon</name>
    <dbReference type="NCBI Taxonomy" id="34254"/>
    <lineage>
        <taxon>Eukaryota</taxon>
        <taxon>Viridiplantae</taxon>
        <taxon>Streptophyta</taxon>
        <taxon>Embryophyta</taxon>
        <taxon>Tracheophyta</taxon>
        <taxon>Spermatophyta</taxon>
        <taxon>Magnoliopsida</taxon>
        <taxon>eudicotyledons</taxon>
        <taxon>Gunneridae</taxon>
        <taxon>Pentapetalae</taxon>
        <taxon>asterids</taxon>
        <taxon>lamiids</taxon>
        <taxon>Boraginales</taxon>
        <taxon>Boraginaceae</taxon>
        <taxon>Boraginoideae</taxon>
        <taxon>Lithospermeae</taxon>
        <taxon>Lithospermum</taxon>
    </lineage>
</organism>
<dbReference type="EMBL" id="BAABME010004816">
    <property type="protein sequence ID" value="GAA0163662.1"/>
    <property type="molecule type" value="Genomic_DNA"/>
</dbReference>
<dbReference type="AlphaFoldDB" id="A0AAV3QNG8"/>
<protein>
    <submittedName>
        <fullName evidence="2">Uncharacterized protein</fullName>
    </submittedName>
</protein>
<proteinExistence type="predicted"/>
<keyword evidence="3" id="KW-1185">Reference proteome</keyword>
<reference evidence="2 3" key="1">
    <citation type="submission" date="2024-01" db="EMBL/GenBank/DDBJ databases">
        <title>The complete chloroplast genome sequence of Lithospermum erythrorhizon: insights into the phylogenetic relationship among Boraginaceae species and the maternal lineages of purple gromwells.</title>
        <authorList>
            <person name="Okada T."/>
            <person name="Watanabe K."/>
        </authorList>
    </citation>
    <scope>NUCLEOTIDE SEQUENCE [LARGE SCALE GENOMIC DNA]</scope>
</reference>
<dbReference type="Proteomes" id="UP001454036">
    <property type="component" value="Unassembled WGS sequence"/>
</dbReference>
<evidence type="ECO:0000256" key="1">
    <source>
        <dbReference type="SAM" id="MobiDB-lite"/>
    </source>
</evidence>
<feature type="region of interest" description="Disordered" evidence="1">
    <location>
        <begin position="22"/>
        <end position="43"/>
    </location>
</feature>
<name>A0AAV3QNG8_LITER</name>
<accession>A0AAV3QNG8</accession>